<dbReference type="Proteomes" id="UP000616769">
    <property type="component" value="Unassembled WGS sequence"/>
</dbReference>
<sequence length="336" mass="38706">MEAMSSNLVNHSTDSSEEVSKNIGLISDLFFEMSSGNGIVIGKPVVNDVEDIKTVTYFQNKPISQQWFMVFFHTKLPMLNAPENRSKRLKELKSIAKSVQCSQDRQRLMMKITNNDKEDGSLELKFYLPDEHSFQRSVDCRKIDLFKRSKRDRTFFYFTLMTNSTSTELRQFECQIYHAIGISSADFIADLMDKQVRINLKDCKIKSQLSLRFKKAIGSQSVNEIEKCRQYDNEHPLDESLEEAACKVPTLLDLDLEDQTKPRKCSMNISFSEPIKMDSNSNRIGSQSTNPFVNELISNHIEPTYYKLIIQQTHHHHSDAMKTVGLQHRKGSNSKV</sequence>
<dbReference type="AlphaFoldDB" id="A0A132A8Y5"/>
<proteinExistence type="predicted"/>
<reference evidence="1 2" key="1">
    <citation type="journal article" date="2015" name="Parasit. Vectors">
        <title>Draft genome of the scabies mite.</title>
        <authorList>
            <person name="Rider S.D.Jr."/>
            <person name="Morgan M.S."/>
            <person name="Arlian L.G."/>
        </authorList>
    </citation>
    <scope>NUCLEOTIDE SEQUENCE [LARGE SCALE GENOMIC DNA]</scope>
    <source>
        <strain evidence="1">Arlian Lab</strain>
    </source>
</reference>
<accession>A0A132A8Y5</accession>
<dbReference type="VEuPathDB" id="VectorBase:SSCA006476"/>
<protein>
    <submittedName>
        <fullName evidence="1">Uncharacterized protein</fullName>
    </submittedName>
</protein>
<dbReference type="EMBL" id="JXLN01011555">
    <property type="protein sequence ID" value="KPM07408.1"/>
    <property type="molecule type" value="Genomic_DNA"/>
</dbReference>
<gene>
    <name evidence="1" type="ORF">QR98_0059010</name>
</gene>
<evidence type="ECO:0000313" key="2">
    <source>
        <dbReference type="Proteomes" id="UP000616769"/>
    </source>
</evidence>
<name>A0A132A8Y5_SARSC</name>
<evidence type="ECO:0000313" key="1">
    <source>
        <dbReference type="EMBL" id="KPM07408.1"/>
    </source>
</evidence>
<organism evidence="1 2">
    <name type="scientific">Sarcoptes scabiei</name>
    <name type="common">Itch mite</name>
    <name type="synonym">Acarus scabiei</name>
    <dbReference type="NCBI Taxonomy" id="52283"/>
    <lineage>
        <taxon>Eukaryota</taxon>
        <taxon>Metazoa</taxon>
        <taxon>Ecdysozoa</taxon>
        <taxon>Arthropoda</taxon>
        <taxon>Chelicerata</taxon>
        <taxon>Arachnida</taxon>
        <taxon>Acari</taxon>
        <taxon>Acariformes</taxon>
        <taxon>Sarcoptiformes</taxon>
        <taxon>Astigmata</taxon>
        <taxon>Psoroptidia</taxon>
        <taxon>Sarcoptoidea</taxon>
        <taxon>Sarcoptidae</taxon>
        <taxon>Sarcoptinae</taxon>
        <taxon>Sarcoptes</taxon>
    </lineage>
</organism>
<comment type="caution">
    <text evidence="1">The sequence shown here is derived from an EMBL/GenBank/DDBJ whole genome shotgun (WGS) entry which is preliminary data.</text>
</comment>
<dbReference type="OrthoDB" id="6529998at2759"/>